<keyword evidence="2" id="KW-0732">Signal</keyword>
<proteinExistence type="predicted"/>
<feature type="signal peptide" evidence="2">
    <location>
        <begin position="1"/>
        <end position="25"/>
    </location>
</feature>
<dbReference type="KEGG" id="mbry:B1812_07605"/>
<dbReference type="Proteomes" id="UP000193978">
    <property type="component" value="Chromosome"/>
</dbReference>
<accession>A0A1W6MTS4</accession>
<dbReference type="RefSeq" id="WP_085771054.1">
    <property type="nucleotide sequence ID" value="NZ_AP027149.1"/>
</dbReference>
<sequence length="553" mass="59493">MKFSVAQRAILIAAFGMAAVAPAQATDDRAEIQALLARVKALEAKVAKQDAVARRSKAGEAPTLFVKGPAPEPVGEDSFHFKGLTITPGGFIALESIRRSNWLGADINTPFQNIPYGFQPAGHTDEFRFSARQSRLALKVKGDLDPLNHITGYVETDFLGAAQTANSNQSNSYNLRMRQFWWNVDNDTYGLHFSAGQTWSLATTNSVGTKIDSYLTPPTIDAQYLPGFFWSRQPGVRISKDFNKEFWVAFSAEGSAQTWAGTPALISNNPGWVGGPFSSVTTSSALWPAGYAGPFVTAAPAGGGLFNAANNYSFNRMPDFIGKAAWDVPYLPDRKLHIEGFGIVRDFTDRSLWGNQHAWGGGGGGSVILEVVPKLLDVQAQGVVGRGIGRYGVLNDAAISVSGAPLPITERFLLVGATLHPTSQTDIYGFYGGEFQNKNAQYYGANVGGVTRLVVGGYGSPYYSNWGCNAENEFAGAATPAPFTGTACSGNIKDVRQATGGIWHTFYAGPAGKIKAGLQYSYTWKDGFWSYLGGASSGHDSMILTSFRYYPFD</sequence>
<name>A0A1W6MTS4_9HYPH</name>
<reference evidence="3 4" key="1">
    <citation type="submission" date="2017-02" db="EMBL/GenBank/DDBJ databases">
        <authorList>
            <person name="Peterson S.W."/>
        </authorList>
    </citation>
    <scope>NUCLEOTIDE SEQUENCE [LARGE SCALE GENOMIC DNA]</scope>
    <source>
        <strain evidence="3 4">S285</strain>
    </source>
</reference>
<dbReference type="EMBL" id="CP019948">
    <property type="protein sequence ID" value="ARN80962.1"/>
    <property type="molecule type" value="Genomic_DNA"/>
</dbReference>
<evidence type="ECO:0000256" key="1">
    <source>
        <dbReference type="SAM" id="Coils"/>
    </source>
</evidence>
<evidence type="ECO:0008006" key="5">
    <source>
        <dbReference type="Google" id="ProtNLM"/>
    </source>
</evidence>
<protein>
    <recommendedName>
        <fullName evidence="5">Porin</fullName>
    </recommendedName>
</protein>
<feature type="coiled-coil region" evidence="1">
    <location>
        <begin position="25"/>
        <end position="52"/>
    </location>
</feature>
<evidence type="ECO:0000256" key="2">
    <source>
        <dbReference type="SAM" id="SignalP"/>
    </source>
</evidence>
<dbReference type="AlphaFoldDB" id="A0A1W6MTS4"/>
<evidence type="ECO:0000313" key="4">
    <source>
        <dbReference type="Proteomes" id="UP000193978"/>
    </source>
</evidence>
<organism evidence="3 4">
    <name type="scientific">Methylocystis bryophila</name>
    <dbReference type="NCBI Taxonomy" id="655015"/>
    <lineage>
        <taxon>Bacteria</taxon>
        <taxon>Pseudomonadati</taxon>
        <taxon>Pseudomonadota</taxon>
        <taxon>Alphaproteobacteria</taxon>
        <taxon>Hyphomicrobiales</taxon>
        <taxon>Methylocystaceae</taxon>
        <taxon>Methylocystis</taxon>
    </lineage>
</organism>
<evidence type="ECO:0000313" key="3">
    <source>
        <dbReference type="EMBL" id="ARN80962.1"/>
    </source>
</evidence>
<keyword evidence="4" id="KW-1185">Reference proteome</keyword>
<feature type="chain" id="PRO_5013343435" description="Porin" evidence="2">
    <location>
        <begin position="26"/>
        <end position="553"/>
    </location>
</feature>
<gene>
    <name evidence="3" type="ORF">B1812_07605</name>
</gene>
<dbReference type="STRING" id="655015.B1812_07605"/>
<keyword evidence="1" id="KW-0175">Coiled coil</keyword>